<dbReference type="PROSITE" id="PS50262">
    <property type="entry name" value="G_PROTEIN_RECEP_F1_2"/>
    <property type="match status" value="1"/>
</dbReference>
<sequence>MTGVFFTLIVTLLGVMRTSRSGVCTTEKRFKWFYLNVWLYINVALFLFIPFALIAFLTAFIIHGLRKSRRHRMTLILKDEGGAGAGEEMQVLNDGTQAAGGGGGPRKSRSSSTPATPTAAHNKRMLEETARVERTITLMLIAAGLIFLVLSLPMAVYVLIRGLTVHRERTVENMRWTLYQNIAFLLIDSTHAVNFFLYFFTAKRFRVQLLRIVTCRASCWGRRIAQRGRKGGPNGKQEDLRRGSRFTTTSQGTTSSCLTSNGPRGSTAPLSPVSE</sequence>
<keyword evidence="4 6" id="KW-0472">Membrane</keyword>
<dbReference type="GO" id="GO:0016020">
    <property type="term" value="C:membrane"/>
    <property type="evidence" value="ECO:0007669"/>
    <property type="project" value="UniProtKB-SubCell"/>
</dbReference>
<evidence type="ECO:0000256" key="7">
    <source>
        <dbReference type="SAM" id="SignalP"/>
    </source>
</evidence>
<reference evidence="9 10" key="1">
    <citation type="journal article" date="2021" name="Elife">
        <title>Chloroplast acquisition without the gene transfer in kleptoplastic sea slugs, Plakobranchus ocellatus.</title>
        <authorList>
            <person name="Maeda T."/>
            <person name="Takahashi S."/>
            <person name="Yoshida T."/>
            <person name="Shimamura S."/>
            <person name="Takaki Y."/>
            <person name="Nagai Y."/>
            <person name="Toyoda A."/>
            <person name="Suzuki Y."/>
            <person name="Arimoto A."/>
            <person name="Ishii H."/>
            <person name="Satoh N."/>
            <person name="Nishiyama T."/>
            <person name="Hasebe M."/>
            <person name="Maruyama T."/>
            <person name="Minagawa J."/>
            <person name="Obokata J."/>
            <person name="Shigenobu S."/>
        </authorList>
    </citation>
    <scope>NUCLEOTIDE SEQUENCE [LARGE SCALE GENOMIC DNA]</scope>
</reference>
<feature type="region of interest" description="Disordered" evidence="5">
    <location>
        <begin position="94"/>
        <end position="123"/>
    </location>
</feature>
<dbReference type="InterPro" id="IPR017452">
    <property type="entry name" value="GPCR_Rhodpsn_7TM"/>
</dbReference>
<feature type="compositionally biased region" description="Polar residues" evidence="5">
    <location>
        <begin position="245"/>
        <end position="264"/>
    </location>
</feature>
<proteinExistence type="predicted"/>
<keyword evidence="9" id="KW-0675">Receptor</keyword>
<organism evidence="9 10">
    <name type="scientific">Elysia marginata</name>
    <dbReference type="NCBI Taxonomy" id="1093978"/>
    <lineage>
        <taxon>Eukaryota</taxon>
        <taxon>Metazoa</taxon>
        <taxon>Spiralia</taxon>
        <taxon>Lophotrochozoa</taxon>
        <taxon>Mollusca</taxon>
        <taxon>Gastropoda</taxon>
        <taxon>Heterobranchia</taxon>
        <taxon>Euthyneura</taxon>
        <taxon>Panpulmonata</taxon>
        <taxon>Sacoglossa</taxon>
        <taxon>Placobranchoidea</taxon>
        <taxon>Plakobranchidae</taxon>
        <taxon>Elysia</taxon>
    </lineage>
</organism>
<feature type="transmembrane region" description="Helical" evidence="6">
    <location>
        <begin position="37"/>
        <end position="62"/>
    </location>
</feature>
<evidence type="ECO:0000256" key="2">
    <source>
        <dbReference type="ARBA" id="ARBA00022692"/>
    </source>
</evidence>
<protein>
    <submittedName>
        <fullName evidence="9">Thyrotropin-releasing hormone receptor</fullName>
    </submittedName>
</protein>
<dbReference type="PANTHER" id="PTHR46641">
    <property type="entry name" value="FMRFAMIDE RECEPTOR-RELATED"/>
    <property type="match status" value="1"/>
</dbReference>
<feature type="compositionally biased region" description="Low complexity" evidence="5">
    <location>
        <begin position="110"/>
        <end position="120"/>
    </location>
</feature>
<dbReference type="Pfam" id="PF00001">
    <property type="entry name" value="7tm_1"/>
    <property type="match status" value="1"/>
</dbReference>
<dbReference type="Gene3D" id="1.20.1070.10">
    <property type="entry name" value="Rhodopsin 7-helix transmembrane proteins"/>
    <property type="match status" value="1"/>
</dbReference>
<evidence type="ECO:0000256" key="4">
    <source>
        <dbReference type="ARBA" id="ARBA00023136"/>
    </source>
</evidence>
<feature type="signal peptide" evidence="7">
    <location>
        <begin position="1"/>
        <end position="21"/>
    </location>
</feature>
<evidence type="ECO:0000256" key="5">
    <source>
        <dbReference type="SAM" id="MobiDB-lite"/>
    </source>
</evidence>
<evidence type="ECO:0000259" key="8">
    <source>
        <dbReference type="PROSITE" id="PS50262"/>
    </source>
</evidence>
<keyword evidence="2 6" id="KW-0812">Transmembrane</keyword>
<feature type="region of interest" description="Disordered" evidence="5">
    <location>
        <begin position="228"/>
        <end position="275"/>
    </location>
</feature>
<evidence type="ECO:0000256" key="3">
    <source>
        <dbReference type="ARBA" id="ARBA00022989"/>
    </source>
</evidence>
<comment type="subcellular location">
    <subcellularLocation>
        <location evidence="1">Membrane</location>
    </subcellularLocation>
</comment>
<comment type="caution">
    <text evidence="9">The sequence shown here is derived from an EMBL/GenBank/DDBJ whole genome shotgun (WGS) entry which is preliminary data.</text>
</comment>
<dbReference type="EMBL" id="BMAT01004969">
    <property type="protein sequence ID" value="GFR84784.1"/>
    <property type="molecule type" value="Genomic_DNA"/>
</dbReference>
<keyword evidence="7" id="KW-0732">Signal</keyword>
<evidence type="ECO:0000256" key="6">
    <source>
        <dbReference type="SAM" id="Phobius"/>
    </source>
</evidence>
<evidence type="ECO:0000313" key="9">
    <source>
        <dbReference type="EMBL" id="GFR84784.1"/>
    </source>
</evidence>
<feature type="domain" description="G-protein coupled receptors family 1 profile" evidence="8">
    <location>
        <begin position="1"/>
        <end position="198"/>
    </location>
</feature>
<feature type="transmembrane region" description="Helical" evidence="6">
    <location>
        <begin position="180"/>
        <end position="201"/>
    </location>
</feature>
<dbReference type="Proteomes" id="UP000762676">
    <property type="component" value="Unassembled WGS sequence"/>
</dbReference>
<dbReference type="AlphaFoldDB" id="A0AAV4GH18"/>
<gene>
    <name evidence="9" type="ORF">ElyMa_002425700</name>
</gene>
<evidence type="ECO:0000313" key="10">
    <source>
        <dbReference type="Proteomes" id="UP000762676"/>
    </source>
</evidence>
<keyword evidence="3 6" id="KW-1133">Transmembrane helix</keyword>
<dbReference type="GO" id="GO:0004930">
    <property type="term" value="F:G protein-coupled receptor activity"/>
    <property type="evidence" value="ECO:0007669"/>
    <property type="project" value="InterPro"/>
</dbReference>
<evidence type="ECO:0000256" key="1">
    <source>
        <dbReference type="ARBA" id="ARBA00004370"/>
    </source>
</evidence>
<dbReference type="SUPFAM" id="SSF81321">
    <property type="entry name" value="Family A G protein-coupled receptor-like"/>
    <property type="match status" value="1"/>
</dbReference>
<accession>A0AAV4GH18</accession>
<dbReference type="InterPro" id="IPR000276">
    <property type="entry name" value="GPCR_Rhodpsn"/>
</dbReference>
<dbReference type="PANTHER" id="PTHR46641:SF2">
    <property type="entry name" value="FMRFAMIDE RECEPTOR"/>
    <property type="match status" value="1"/>
</dbReference>
<name>A0AAV4GH18_9GAST</name>
<feature type="chain" id="PRO_5043315742" evidence="7">
    <location>
        <begin position="22"/>
        <end position="275"/>
    </location>
</feature>
<keyword evidence="10" id="KW-1185">Reference proteome</keyword>
<dbReference type="InterPro" id="IPR052954">
    <property type="entry name" value="GPCR-Ligand_Int"/>
</dbReference>
<feature type="transmembrane region" description="Helical" evidence="6">
    <location>
        <begin position="135"/>
        <end position="160"/>
    </location>
</feature>